<reference evidence="2" key="1">
    <citation type="submission" date="2008-01" db="EMBL/GenBank/DDBJ databases">
        <authorList>
            <person name="Fulton L."/>
            <person name="Clifton S."/>
            <person name="Fulton B."/>
            <person name="Xu J."/>
            <person name="Minx P."/>
            <person name="Pepin K.H."/>
            <person name="Johnson M."/>
            <person name="Thiruvilangam P."/>
            <person name="Bhonagiri V."/>
            <person name="Nash W.E."/>
            <person name="Mardis E.R."/>
            <person name="Wilson R.K."/>
        </authorList>
    </citation>
    <scope>NUCLEOTIDE SEQUENCE [LARGE SCALE GENOMIC DNA]</scope>
    <source>
        <strain evidence="2">DSM 17244</strain>
    </source>
</reference>
<accession>B1CAK6</accession>
<sequence>MLFFCVEKYFYYGINMSLASFILFTSIIYLRTAFKIRRKQSSISNAKL</sequence>
<feature type="transmembrane region" description="Helical" evidence="1">
    <location>
        <begin position="12"/>
        <end position="30"/>
    </location>
</feature>
<comment type="caution">
    <text evidence="2">The sequence shown here is derived from an EMBL/GenBank/DDBJ whole genome shotgun (WGS) entry which is preliminary data.</text>
</comment>
<dbReference type="Proteomes" id="UP000005178">
    <property type="component" value="Unassembled WGS sequence"/>
</dbReference>
<reference evidence="2" key="2">
    <citation type="submission" date="2013-08" db="EMBL/GenBank/DDBJ databases">
        <title>Draft genome sequence of Anaerofustis stercorihominis (DSM 17244).</title>
        <authorList>
            <person name="Sudarsanam P."/>
            <person name="Ley R."/>
            <person name="Guruge J."/>
            <person name="Turnbaugh P.J."/>
            <person name="Mahowald M."/>
            <person name="Liep D."/>
            <person name="Gordon J."/>
        </authorList>
    </citation>
    <scope>NUCLEOTIDE SEQUENCE</scope>
    <source>
        <strain evidence="2">DSM 17244</strain>
    </source>
</reference>
<name>B1CAK6_9FIRM</name>
<gene>
    <name evidence="2" type="ORF">ANASTE_02200</name>
</gene>
<proteinExistence type="predicted"/>
<organism evidence="2 3">
    <name type="scientific">Anaerofustis stercorihominis DSM 17244</name>
    <dbReference type="NCBI Taxonomy" id="445971"/>
    <lineage>
        <taxon>Bacteria</taxon>
        <taxon>Bacillati</taxon>
        <taxon>Bacillota</taxon>
        <taxon>Clostridia</taxon>
        <taxon>Eubacteriales</taxon>
        <taxon>Eubacteriaceae</taxon>
        <taxon>Anaerofustis</taxon>
    </lineage>
</organism>
<dbReference type="HOGENOM" id="CLU_3148845_0_0_9"/>
<protein>
    <submittedName>
        <fullName evidence="2">Uncharacterized protein</fullName>
    </submittedName>
</protein>
<dbReference type="STRING" id="445971.ANASTE_02200"/>
<evidence type="ECO:0000313" key="2">
    <source>
        <dbReference type="EMBL" id="EDS72479.1"/>
    </source>
</evidence>
<evidence type="ECO:0000256" key="1">
    <source>
        <dbReference type="SAM" id="Phobius"/>
    </source>
</evidence>
<dbReference type="EMBL" id="ABIL02000006">
    <property type="protein sequence ID" value="EDS72479.1"/>
    <property type="molecule type" value="Genomic_DNA"/>
</dbReference>
<keyword evidence="1" id="KW-1133">Transmembrane helix</keyword>
<keyword evidence="3" id="KW-1185">Reference proteome</keyword>
<keyword evidence="1" id="KW-0812">Transmembrane</keyword>
<evidence type="ECO:0000313" key="3">
    <source>
        <dbReference type="Proteomes" id="UP000005178"/>
    </source>
</evidence>
<keyword evidence="1" id="KW-0472">Membrane</keyword>
<dbReference type="AlphaFoldDB" id="B1CAK6"/>